<dbReference type="PANTHER" id="PTHR22916">
    <property type="entry name" value="GLYCOSYLTRANSFERASE"/>
    <property type="match status" value="1"/>
</dbReference>
<name>A0A084AEK8_LACLC</name>
<dbReference type="Proteomes" id="UP000028401">
    <property type="component" value="Unassembled WGS sequence"/>
</dbReference>
<organism evidence="2 3">
    <name type="scientific">Lactococcus cremoris subsp. cremoris GE214</name>
    <dbReference type="NCBI Taxonomy" id="1415168"/>
    <lineage>
        <taxon>Bacteria</taxon>
        <taxon>Bacillati</taxon>
        <taxon>Bacillota</taxon>
        <taxon>Bacilli</taxon>
        <taxon>Lactobacillales</taxon>
        <taxon>Streptococcaceae</taxon>
        <taxon>Lactococcus</taxon>
        <taxon>Lactococcus cremoris subsp. cremoris</taxon>
    </lineage>
</organism>
<dbReference type="Pfam" id="PF00535">
    <property type="entry name" value="Glycos_transf_2"/>
    <property type="match status" value="1"/>
</dbReference>
<protein>
    <recommendedName>
        <fullName evidence="1">Glycosyltransferase 2-like domain-containing protein</fullName>
    </recommendedName>
</protein>
<dbReference type="PATRIC" id="fig|1415168.3.peg.66"/>
<dbReference type="Gene3D" id="3.90.550.10">
    <property type="entry name" value="Spore Coat Polysaccharide Biosynthesis Protein SpsA, Chain A"/>
    <property type="match status" value="1"/>
</dbReference>
<dbReference type="CDD" id="cd00761">
    <property type="entry name" value="Glyco_tranf_GTA_type"/>
    <property type="match status" value="1"/>
</dbReference>
<dbReference type="InterPro" id="IPR029044">
    <property type="entry name" value="Nucleotide-diphossugar_trans"/>
</dbReference>
<dbReference type="GO" id="GO:0016758">
    <property type="term" value="F:hexosyltransferase activity"/>
    <property type="evidence" value="ECO:0007669"/>
    <property type="project" value="UniProtKB-ARBA"/>
</dbReference>
<dbReference type="InterPro" id="IPR001173">
    <property type="entry name" value="Glyco_trans_2-like"/>
</dbReference>
<evidence type="ECO:0000313" key="3">
    <source>
        <dbReference type="Proteomes" id="UP000028401"/>
    </source>
</evidence>
<feature type="domain" description="Glycosyltransferase 2-like" evidence="1">
    <location>
        <begin position="43"/>
        <end position="160"/>
    </location>
</feature>
<accession>A0A084AEK8</accession>
<reference evidence="2 3" key="1">
    <citation type="submission" date="2014-06" db="EMBL/GenBank/DDBJ databases">
        <title>Draft genome sequence of the putrescine producing strain Lactococcus lactis subsp cremoris GE214.</title>
        <authorList>
            <person name="Ladero V."/>
            <person name="Linares D.M."/>
            <person name="del Rio B."/>
            <person name="Mayo B."/>
            <person name="Martin M.C."/>
            <person name="Fernandez M."/>
            <person name="Alvarez M.A."/>
        </authorList>
    </citation>
    <scope>NUCLEOTIDE SEQUENCE [LARGE SCALE GENOMIC DNA]</scope>
    <source>
        <strain evidence="2 3">GE214</strain>
    </source>
</reference>
<dbReference type="PANTHER" id="PTHR22916:SF3">
    <property type="entry name" value="UDP-GLCNAC:BETAGAL BETA-1,3-N-ACETYLGLUCOSAMINYLTRANSFERASE-LIKE PROTEIN 1"/>
    <property type="match status" value="1"/>
</dbReference>
<dbReference type="RefSeq" id="WP_042747551.1">
    <property type="nucleotide sequence ID" value="NZ_AZSI01000002.1"/>
</dbReference>
<proteinExistence type="predicted"/>
<gene>
    <name evidence="2" type="ORF">U725_00059</name>
</gene>
<dbReference type="EMBL" id="AZSI01000002">
    <property type="protein sequence ID" value="KEY63737.1"/>
    <property type="molecule type" value="Genomic_DNA"/>
</dbReference>
<comment type="caution">
    <text evidence="2">The sequence shown here is derived from an EMBL/GenBank/DDBJ whole genome shotgun (WGS) entry which is preliminary data.</text>
</comment>
<dbReference type="AlphaFoldDB" id="A0A084AEK8"/>
<sequence length="492" mass="58061">MNSNKLEEEFAHYNYLEDTKWQLELPTYKKTTSARVANRPKISVIIANYNNAPYLEKMLDSLVHQTIGLDALQLLFIDDKSTDNSAEIVEKYLQKYSSIEFYQLKENTGGAHGPRNVGILNARGEYLVFLDADDWYDENALQYMSETLDKSNDDMGFFGIAQSINGKLSLKSKAYIFDGNQTGRDIQELPTAFYEWLGPQGIMLRKDLVERNNLHFVNQRVADDVTFFYQALRTAKTISRGTELTTYLNRDADNISLSKSINRTFMISWFRSLGFINQKFPDDSSKEKFLSRRIEWLIYDFLLRRDIGYRFSKKRIIDFKESFDKYIGELAFDPSKHFRTGARIVVWQYLIADDYDAIVKFNHWHSVRHLAKRYLGLTQKKDNRYYFPTINPSVPKVAINMRAIAKDYVKNELFLEIYTHEKIKNFEMRNRKNPFERRQLTYQKQSECNYSVEIPEDFSVKNWEILIISSHYQEHRIEKLDKIMTKKEDKAS</sequence>
<evidence type="ECO:0000259" key="1">
    <source>
        <dbReference type="Pfam" id="PF00535"/>
    </source>
</evidence>
<evidence type="ECO:0000313" key="2">
    <source>
        <dbReference type="EMBL" id="KEY63737.1"/>
    </source>
</evidence>
<dbReference type="SUPFAM" id="SSF53448">
    <property type="entry name" value="Nucleotide-diphospho-sugar transferases"/>
    <property type="match status" value="1"/>
</dbReference>